<proteinExistence type="predicted"/>
<accession>A0ABS5U554</accession>
<protein>
    <submittedName>
        <fullName evidence="1">Uncharacterized protein</fullName>
    </submittedName>
</protein>
<keyword evidence="2" id="KW-1185">Reference proteome</keyword>
<gene>
    <name evidence="1" type="ORF">KJB30_03205</name>
</gene>
<comment type="caution">
    <text evidence="1">The sequence shown here is derived from an EMBL/GenBank/DDBJ whole genome shotgun (WGS) entry which is preliminary data.</text>
</comment>
<dbReference type="Proteomes" id="UP000784128">
    <property type="component" value="Unassembled WGS sequence"/>
</dbReference>
<dbReference type="RefSeq" id="WP_214296492.1">
    <property type="nucleotide sequence ID" value="NZ_JAHDYS010000002.1"/>
</dbReference>
<evidence type="ECO:0000313" key="1">
    <source>
        <dbReference type="EMBL" id="MBT1070782.1"/>
    </source>
</evidence>
<dbReference type="EMBL" id="JAHDYS010000002">
    <property type="protein sequence ID" value="MBT1070782.1"/>
    <property type="molecule type" value="Genomic_DNA"/>
</dbReference>
<reference evidence="1 2" key="1">
    <citation type="submission" date="2021-05" db="EMBL/GenBank/DDBJ databases">
        <title>The draft genome of Geobacter chapellei DSM 13688.</title>
        <authorList>
            <person name="Xu Z."/>
            <person name="Masuda Y."/>
            <person name="Itoh H."/>
            <person name="Senoo K."/>
        </authorList>
    </citation>
    <scope>NUCLEOTIDE SEQUENCE [LARGE SCALE GENOMIC DNA]</scope>
    <source>
        <strain evidence="1 2">DSM 13688</strain>
    </source>
</reference>
<sequence>MTSLTTSIKHFASLNRALGPNLDRRHKRKALHKPLLLLAVLLDLVQRGILAADHPPRPEQQFHRKLRG</sequence>
<organism evidence="1 2">
    <name type="scientific">Pelotalea chapellei</name>
    <dbReference type="NCBI Taxonomy" id="44671"/>
    <lineage>
        <taxon>Bacteria</taxon>
        <taxon>Pseudomonadati</taxon>
        <taxon>Thermodesulfobacteriota</taxon>
        <taxon>Desulfuromonadia</taxon>
        <taxon>Geobacterales</taxon>
        <taxon>Geobacteraceae</taxon>
        <taxon>Pelotalea</taxon>
    </lineage>
</organism>
<evidence type="ECO:0000313" key="2">
    <source>
        <dbReference type="Proteomes" id="UP000784128"/>
    </source>
</evidence>
<name>A0ABS5U554_9BACT</name>